<organism evidence="2 3">
    <name type="scientific">Liparis tanakae</name>
    <name type="common">Tanaka's snailfish</name>
    <dbReference type="NCBI Taxonomy" id="230148"/>
    <lineage>
        <taxon>Eukaryota</taxon>
        <taxon>Metazoa</taxon>
        <taxon>Chordata</taxon>
        <taxon>Craniata</taxon>
        <taxon>Vertebrata</taxon>
        <taxon>Euteleostomi</taxon>
        <taxon>Actinopterygii</taxon>
        <taxon>Neopterygii</taxon>
        <taxon>Teleostei</taxon>
        <taxon>Neoteleostei</taxon>
        <taxon>Acanthomorphata</taxon>
        <taxon>Eupercaria</taxon>
        <taxon>Perciformes</taxon>
        <taxon>Cottioidei</taxon>
        <taxon>Cottales</taxon>
        <taxon>Liparidae</taxon>
        <taxon>Liparis</taxon>
    </lineage>
</organism>
<comment type="caution">
    <text evidence="2">The sequence shown here is derived from an EMBL/GenBank/DDBJ whole genome shotgun (WGS) entry which is preliminary data.</text>
</comment>
<sequence>MKTHPKPATRRQRRKRPYPWTKDDRKAKKPFVDMQMRRHCLRPTLSDMPPQKKAPTIIPT</sequence>
<protein>
    <submittedName>
        <fullName evidence="2">Uncharacterized protein</fullName>
    </submittedName>
</protein>
<proteinExistence type="predicted"/>
<dbReference type="OrthoDB" id="10313210at2759"/>
<evidence type="ECO:0000313" key="3">
    <source>
        <dbReference type="Proteomes" id="UP000314294"/>
    </source>
</evidence>
<feature type="compositionally biased region" description="Basic residues" evidence="1">
    <location>
        <begin position="1"/>
        <end position="17"/>
    </location>
</feature>
<feature type="region of interest" description="Disordered" evidence="1">
    <location>
        <begin position="1"/>
        <end position="34"/>
    </location>
</feature>
<evidence type="ECO:0000313" key="2">
    <source>
        <dbReference type="EMBL" id="TNN74271.1"/>
    </source>
</evidence>
<reference evidence="2 3" key="1">
    <citation type="submission" date="2019-03" db="EMBL/GenBank/DDBJ databases">
        <title>First draft genome of Liparis tanakae, snailfish: a comprehensive survey of snailfish specific genes.</title>
        <authorList>
            <person name="Kim W."/>
            <person name="Song I."/>
            <person name="Jeong J.-H."/>
            <person name="Kim D."/>
            <person name="Kim S."/>
            <person name="Ryu S."/>
            <person name="Song J.Y."/>
            <person name="Lee S.K."/>
        </authorList>
    </citation>
    <scope>NUCLEOTIDE SEQUENCE [LARGE SCALE GENOMIC DNA]</scope>
    <source>
        <tissue evidence="2">Muscle</tissue>
    </source>
</reference>
<dbReference type="EMBL" id="SRLO01000116">
    <property type="protein sequence ID" value="TNN74271.1"/>
    <property type="molecule type" value="Genomic_DNA"/>
</dbReference>
<dbReference type="Proteomes" id="UP000314294">
    <property type="component" value="Unassembled WGS sequence"/>
</dbReference>
<keyword evidence="3" id="KW-1185">Reference proteome</keyword>
<dbReference type="AlphaFoldDB" id="A0A4Z2I949"/>
<gene>
    <name evidence="2" type="ORF">EYF80_015514</name>
</gene>
<name>A0A4Z2I949_9TELE</name>
<accession>A0A4Z2I949</accession>
<evidence type="ECO:0000256" key="1">
    <source>
        <dbReference type="SAM" id="MobiDB-lite"/>
    </source>
</evidence>